<dbReference type="Proteomes" id="UP001596977">
    <property type="component" value="Unassembled WGS sequence"/>
</dbReference>
<sequence>MAGGVFLLAMLAGAAPAQGGDWPVYANARFEYGICYPADLLIPQGEAPNGDGQRFLAADGAELAVYGRYNALDTSLKGEIERQGMRLKGPGGRVTYRARKGESATISGLAGNRVFYARTFLHDGKLLSFELTYPQSAQKRYGPVLTRLARCFGPM</sequence>
<name>A0ABW3H689_9SPHN</name>
<dbReference type="RefSeq" id="WP_264944710.1">
    <property type="nucleotide sequence ID" value="NZ_JAPDRA010000005.1"/>
</dbReference>
<accession>A0ABW3H689</accession>
<proteinExistence type="predicted"/>
<evidence type="ECO:0000313" key="2">
    <source>
        <dbReference type="EMBL" id="MFD0946981.1"/>
    </source>
</evidence>
<keyword evidence="3" id="KW-1185">Reference proteome</keyword>
<feature type="chain" id="PRO_5046911918" evidence="1">
    <location>
        <begin position="18"/>
        <end position="155"/>
    </location>
</feature>
<comment type="caution">
    <text evidence="2">The sequence shown here is derived from an EMBL/GenBank/DDBJ whole genome shotgun (WGS) entry which is preliminary data.</text>
</comment>
<feature type="signal peptide" evidence="1">
    <location>
        <begin position="1"/>
        <end position="17"/>
    </location>
</feature>
<evidence type="ECO:0000313" key="3">
    <source>
        <dbReference type="Proteomes" id="UP001596977"/>
    </source>
</evidence>
<gene>
    <name evidence="2" type="ORF">ACFQ1E_11580</name>
</gene>
<keyword evidence="1" id="KW-0732">Signal</keyword>
<protein>
    <submittedName>
        <fullName evidence="2">Uncharacterized protein</fullName>
    </submittedName>
</protein>
<organism evidence="2 3">
    <name type="scientific">Sphingomonas canadensis</name>
    <dbReference type="NCBI Taxonomy" id="1219257"/>
    <lineage>
        <taxon>Bacteria</taxon>
        <taxon>Pseudomonadati</taxon>
        <taxon>Pseudomonadota</taxon>
        <taxon>Alphaproteobacteria</taxon>
        <taxon>Sphingomonadales</taxon>
        <taxon>Sphingomonadaceae</taxon>
        <taxon>Sphingomonas</taxon>
    </lineage>
</organism>
<evidence type="ECO:0000256" key="1">
    <source>
        <dbReference type="SAM" id="SignalP"/>
    </source>
</evidence>
<reference evidence="3" key="1">
    <citation type="journal article" date="2019" name="Int. J. Syst. Evol. Microbiol.">
        <title>The Global Catalogue of Microorganisms (GCM) 10K type strain sequencing project: providing services to taxonomists for standard genome sequencing and annotation.</title>
        <authorList>
            <consortium name="The Broad Institute Genomics Platform"/>
            <consortium name="The Broad Institute Genome Sequencing Center for Infectious Disease"/>
            <person name="Wu L."/>
            <person name="Ma J."/>
        </authorList>
    </citation>
    <scope>NUCLEOTIDE SEQUENCE [LARGE SCALE GENOMIC DNA]</scope>
    <source>
        <strain evidence="3">CCUG 62982</strain>
    </source>
</reference>
<dbReference type="EMBL" id="JBHTJG010000005">
    <property type="protein sequence ID" value="MFD0946981.1"/>
    <property type="molecule type" value="Genomic_DNA"/>
</dbReference>